<dbReference type="EMBL" id="JAXLQG010000003">
    <property type="protein sequence ID" value="KAK5542077.1"/>
    <property type="molecule type" value="Genomic_DNA"/>
</dbReference>
<feature type="coiled-coil region" evidence="1">
    <location>
        <begin position="1017"/>
        <end position="1044"/>
    </location>
</feature>
<feature type="region of interest" description="Disordered" evidence="2">
    <location>
        <begin position="435"/>
        <end position="476"/>
    </location>
</feature>
<evidence type="ECO:0000256" key="1">
    <source>
        <dbReference type="SAM" id="Coils"/>
    </source>
</evidence>
<keyword evidence="4" id="KW-1185">Reference proteome</keyword>
<feature type="compositionally biased region" description="Acidic residues" evidence="2">
    <location>
        <begin position="726"/>
        <end position="736"/>
    </location>
</feature>
<name>A0AAV9QGC2_9PEZI</name>
<keyword evidence="1" id="KW-0175">Coiled coil</keyword>
<evidence type="ECO:0000313" key="3">
    <source>
        <dbReference type="EMBL" id="KAK5542077.1"/>
    </source>
</evidence>
<organism evidence="3 4">
    <name type="scientific">Vermiconidia calcicola</name>
    <dbReference type="NCBI Taxonomy" id="1690605"/>
    <lineage>
        <taxon>Eukaryota</taxon>
        <taxon>Fungi</taxon>
        <taxon>Dikarya</taxon>
        <taxon>Ascomycota</taxon>
        <taxon>Pezizomycotina</taxon>
        <taxon>Dothideomycetes</taxon>
        <taxon>Dothideomycetidae</taxon>
        <taxon>Mycosphaerellales</taxon>
        <taxon>Extremaceae</taxon>
        <taxon>Vermiconidia</taxon>
    </lineage>
</organism>
<gene>
    <name evidence="3" type="ORF">LTR25_001962</name>
</gene>
<feature type="compositionally biased region" description="Basic residues" evidence="2">
    <location>
        <begin position="1"/>
        <end position="11"/>
    </location>
</feature>
<feature type="compositionally biased region" description="Polar residues" evidence="2">
    <location>
        <begin position="809"/>
        <end position="827"/>
    </location>
</feature>
<feature type="region of interest" description="Disordered" evidence="2">
    <location>
        <begin position="605"/>
        <end position="657"/>
    </location>
</feature>
<comment type="caution">
    <text evidence="3">The sequence shown here is derived from an EMBL/GenBank/DDBJ whole genome shotgun (WGS) entry which is preliminary data.</text>
</comment>
<feature type="compositionally biased region" description="Acidic residues" evidence="2">
    <location>
        <begin position="930"/>
        <end position="948"/>
    </location>
</feature>
<feature type="compositionally biased region" description="Basic and acidic residues" evidence="2">
    <location>
        <begin position="1254"/>
        <end position="1267"/>
    </location>
</feature>
<feature type="region of interest" description="Disordered" evidence="2">
    <location>
        <begin position="726"/>
        <end position="849"/>
    </location>
</feature>
<protein>
    <submittedName>
        <fullName evidence="3">Uncharacterized protein</fullName>
    </submittedName>
</protein>
<feature type="compositionally biased region" description="Acidic residues" evidence="2">
    <location>
        <begin position="885"/>
        <end position="900"/>
    </location>
</feature>
<dbReference type="Proteomes" id="UP001345827">
    <property type="component" value="Unassembled WGS sequence"/>
</dbReference>
<accession>A0AAV9QGC2</accession>
<feature type="region of interest" description="Disordered" evidence="2">
    <location>
        <begin position="1"/>
        <end position="28"/>
    </location>
</feature>
<evidence type="ECO:0000256" key="2">
    <source>
        <dbReference type="SAM" id="MobiDB-lite"/>
    </source>
</evidence>
<feature type="region of interest" description="Disordered" evidence="2">
    <location>
        <begin position="878"/>
        <end position="966"/>
    </location>
</feature>
<feature type="compositionally biased region" description="Polar residues" evidence="2">
    <location>
        <begin position="435"/>
        <end position="463"/>
    </location>
</feature>
<sequence>MAPKKNVKSQRRGLLVQPHEKAAPVRRGGSVVLPRPLARTITTLHHGHGISIAAPGSPRYVNLSTVSSPQPDYSTSHHTPVQRLESSAVSIARQQTRVAPVERRSSPALGLPNIGSQCTPEDAEDLLETMTEYFRQWTEPGAALGLPDFFEDMSTIADRMQSISSLPNGILASPSVLRSLHELEKEYTTFASIWAPYIQSAFAEKLVELQAQIRQSATSVREGTFTSLISDIQSMLPHPALRSVLDLAEEDAPVLLDPDVARDLMTRCEELHNAFQNSTYNKSERRMLWLLIWKCLKAAFMNYEVGGLTHLTDQRCLEADFFCKPGVSRELRRLIQLPDAANPRTIENMVGKYCRFIDRCRANPHERYFHLRQLREKSLRHHVLSSLKRFAETRLPDTNIWPKVHFAVIRLNSINGGPAVVRRWREEEKQGEWVNSPSYLPSPPMRQSSVNARRTSGAATTSVPHGGPLSAPDTESSIIVNVRSTPTTTELHIAAQVGERAFKRSFPHPQGLNYRSDFDYVHCPFPETRAQEVAQSEQISRELASPEIYSEGPRIEYLVNRPPAHTQDPAKLSVFTTTRMPGPFGWVRSVIRKVLRSKGRTASPIVLVPRRGRGDHSSGRRRGVIDPNSRIQKTPPAPRLRGGGGDESSNKQPAAKKSSIRLRFAAPKPFQAQHIALFRRQFHARHGSIASPDGPNILRLLERATYHVDDALDLYEELALTNDSADTELAQDDEPNAVERNPTRTRWQGPPRQSTPPAGSAPLRRPLGELPAGGEVYDDNEGQRYGLRPRPHRQPLRELPAEEEGFDSVQGSPDNVRGQSRQGPSNGTEREGSSHPSNQENQPPVEIHRDGQCHECPQFPGQYHHFCHCQVQVVHVHRSPHSTNEDEVSDDPTEYQDENQDPNQPEDSIEIYDEDQDADGSGDSPQTYDETPDPDDSEDPSGDDDDNTSVDSNPEGQYRPVRTLPHRDDGMWVQDWQISHDEGFGLVFKTIWEADLTNVFGHLDGYLPELATSPQRRAELRDDLEDLRRRTNELRAAYRTLAGRHEPVQLDKVPKHEKLRRNPDFPATPELIMRGFTEVREQYKRMNRMLARKGRPYSNLALRQALNRFLRLVRDLRRLFIEYDHRISHPSSDEEDSSDTDSQPFLSDDEQRRVNSYQPPQRPGLPTRKEYDMMFKDELLRELAVGRDYQNRSIKIDNMTKKQLISELMRADREGNLGAGARHGYRNMMEDPRARGRPKNFNLDDAIEEYKRRCEQARDAEKDEAHRQRQAGRRAQGLSNTRGWEALPAGQAPFTLDIDDLGVSADALYVDSEDESTDTAPSQQ</sequence>
<reference evidence="3 4" key="1">
    <citation type="submission" date="2023-06" db="EMBL/GenBank/DDBJ databases">
        <title>Black Yeasts Isolated from many extreme environments.</title>
        <authorList>
            <person name="Coleine C."/>
            <person name="Stajich J.E."/>
            <person name="Selbmann L."/>
        </authorList>
    </citation>
    <scope>NUCLEOTIDE SEQUENCE [LARGE SCALE GENOMIC DNA]</scope>
    <source>
        <strain evidence="3 4">CCFEE 5887</strain>
    </source>
</reference>
<feature type="compositionally biased region" description="Acidic residues" evidence="2">
    <location>
        <begin position="907"/>
        <end position="920"/>
    </location>
</feature>
<proteinExistence type="predicted"/>
<evidence type="ECO:0000313" key="4">
    <source>
        <dbReference type="Proteomes" id="UP001345827"/>
    </source>
</evidence>
<feature type="region of interest" description="Disordered" evidence="2">
    <location>
        <begin position="1128"/>
        <end position="1170"/>
    </location>
</feature>
<feature type="region of interest" description="Disordered" evidence="2">
    <location>
        <begin position="1254"/>
        <end position="1286"/>
    </location>
</feature>